<organism evidence="20 21">
    <name type="scientific">Perkinsus olseni</name>
    <name type="common">Perkinsus atlanticus</name>
    <dbReference type="NCBI Taxonomy" id="32597"/>
    <lineage>
        <taxon>Eukaryota</taxon>
        <taxon>Sar</taxon>
        <taxon>Alveolata</taxon>
        <taxon>Perkinsozoa</taxon>
        <taxon>Perkinsea</taxon>
        <taxon>Perkinsida</taxon>
        <taxon>Perkinsidae</taxon>
        <taxon>Perkinsus</taxon>
    </lineage>
</organism>
<evidence type="ECO:0000256" key="9">
    <source>
        <dbReference type="ARBA" id="ARBA00023054"/>
    </source>
</evidence>
<evidence type="ECO:0000256" key="13">
    <source>
        <dbReference type="ARBA" id="ARBA00023273"/>
    </source>
</evidence>
<dbReference type="FunFam" id="1.10.8.710:FF:000001">
    <property type="entry name" value="Dynein axonemal heavy chain 2"/>
    <property type="match status" value="1"/>
</dbReference>
<feature type="coiled-coil region" evidence="14">
    <location>
        <begin position="1222"/>
        <end position="1249"/>
    </location>
</feature>
<evidence type="ECO:0000256" key="6">
    <source>
        <dbReference type="ARBA" id="ARBA00022741"/>
    </source>
</evidence>
<evidence type="ECO:0000313" key="21">
    <source>
        <dbReference type="Proteomes" id="UP000574390"/>
    </source>
</evidence>
<evidence type="ECO:0000256" key="15">
    <source>
        <dbReference type="SAM" id="MobiDB-lite"/>
    </source>
</evidence>
<keyword evidence="5" id="KW-0677">Repeat</keyword>
<dbReference type="Gene3D" id="1.10.287.2620">
    <property type="match status" value="1"/>
</dbReference>
<keyword evidence="6" id="KW-0547">Nucleotide-binding</keyword>
<dbReference type="InterPro" id="IPR041466">
    <property type="entry name" value="Dynein_AAA5_ext"/>
</dbReference>
<dbReference type="Gene3D" id="1.10.8.710">
    <property type="match status" value="1"/>
</dbReference>
<dbReference type="GO" id="GO:0005524">
    <property type="term" value="F:ATP binding"/>
    <property type="evidence" value="ECO:0007669"/>
    <property type="project" value="UniProtKB-KW"/>
</dbReference>
<feature type="domain" description="Dynein heavy chain hydrolytic ATP-binding dynein motor region" evidence="17">
    <location>
        <begin position="1606"/>
        <end position="1740"/>
    </location>
</feature>
<dbReference type="GO" id="GO:0051959">
    <property type="term" value="F:dynein light intermediate chain binding"/>
    <property type="evidence" value="ECO:0007669"/>
    <property type="project" value="InterPro"/>
</dbReference>
<dbReference type="SUPFAM" id="SSF52540">
    <property type="entry name" value="P-loop containing nucleoside triphosphate hydrolases"/>
    <property type="match status" value="2"/>
</dbReference>
<evidence type="ECO:0000256" key="2">
    <source>
        <dbReference type="ARBA" id="ARBA00008887"/>
    </source>
</evidence>
<evidence type="ECO:0000256" key="3">
    <source>
        <dbReference type="ARBA" id="ARBA00022490"/>
    </source>
</evidence>
<evidence type="ECO:0000256" key="4">
    <source>
        <dbReference type="ARBA" id="ARBA00022701"/>
    </source>
</evidence>
<dbReference type="FunFam" id="3.20.180.20:FF:000001">
    <property type="entry name" value="Dynein axonemal heavy chain 5"/>
    <property type="match status" value="1"/>
</dbReference>
<proteinExistence type="inferred from homology"/>
<keyword evidence="4" id="KW-0493">Microtubule</keyword>
<evidence type="ECO:0000256" key="7">
    <source>
        <dbReference type="ARBA" id="ARBA00022840"/>
    </source>
</evidence>
<dbReference type="FunFam" id="1.20.140.100:FF:000004">
    <property type="entry name" value="Dynein axonemal heavy chain 6"/>
    <property type="match status" value="1"/>
</dbReference>
<dbReference type="PANTHER" id="PTHR45703:SF36">
    <property type="entry name" value="DYNEIN HEAVY CHAIN, CYTOPLASMIC"/>
    <property type="match status" value="1"/>
</dbReference>
<evidence type="ECO:0000256" key="1">
    <source>
        <dbReference type="ARBA" id="ARBA00004430"/>
    </source>
</evidence>
<dbReference type="Gene3D" id="3.40.50.300">
    <property type="entry name" value="P-loop containing nucleotide triphosphate hydrolases"/>
    <property type="match status" value="2"/>
</dbReference>
<keyword evidence="8" id="KW-0243">Dynein</keyword>
<dbReference type="GO" id="GO:0030286">
    <property type="term" value="C:dynein complex"/>
    <property type="evidence" value="ECO:0007669"/>
    <property type="project" value="UniProtKB-KW"/>
</dbReference>
<dbReference type="GO" id="GO:0005874">
    <property type="term" value="C:microtubule"/>
    <property type="evidence" value="ECO:0007669"/>
    <property type="project" value="UniProtKB-KW"/>
</dbReference>
<dbReference type="Gene3D" id="1.20.58.1120">
    <property type="match status" value="1"/>
</dbReference>
<reference evidence="20 21" key="1">
    <citation type="submission" date="2020-04" db="EMBL/GenBank/DDBJ databases">
        <title>Perkinsus olseni comparative genomics.</title>
        <authorList>
            <person name="Bogema D.R."/>
        </authorList>
    </citation>
    <scope>NUCLEOTIDE SEQUENCE [LARGE SCALE GENOMIC DNA]</scope>
    <source>
        <strain evidence="20">ATCC PRA-205</strain>
    </source>
</reference>
<feature type="domain" description="Dynein heavy chain 3 AAA+ lid" evidence="19">
    <location>
        <begin position="2258"/>
        <end position="2329"/>
    </location>
</feature>
<dbReference type="InterPro" id="IPR026983">
    <property type="entry name" value="DHC"/>
</dbReference>
<dbReference type="PANTHER" id="PTHR45703">
    <property type="entry name" value="DYNEIN HEAVY CHAIN"/>
    <property type="match status" value="1"/>
</dbReference>
<dbReference type="Pfam" id="PF12774">
    <property type="entry name" value="AAA_6"/>
    <property type="match status" value="1"/>
</dbReference>
<feature type="domain" description="Dynein heavy chain AAA 5 extension" evidence="18">
    <location>
        <begin position="1913"/>
        <end position="2045"/>
    </location>
</feature>
<evidence type="ECO:0000313" key="20">
    <source>
        <dbReference type="EMBL" id="KAF4702642.1"/>
    </source>
</evidence>
<keyword evidence="3" id="KW-0963">Cytoplasm</keyword>
<keyword evidence="10" id="KW-0969">Cilium</keyword>
<evidence type="ECO:0000256" key="5">
    <source>
        <dbReference type="ARBA" id="ARBA00022737"/>
    </source>
</evidence>
<keyword evidence="13" id="KW-0966">Cell projection</keyword>
<dbReference type="Gene3D" id="3.20.180.20">
    <property type="entry name" value="Dynein heavy chain, N-terminal domain 2"/>
    <property type="match status" value="1"/>
</dbReference>
<dbReference type="Gene3D" id="1.20.920.30">
    <property type="match status" value="1"/>
</dbReference>
<evidence type="ECO:0000256" key="10">
    <source>
        <dbReference type="ARBA" id="ARBA00023069"/>
    </source>
</evidence>
<evidence type="ECO:0000256" key="11">
    <source>
        <dbReference type="ARBA" id="ARBA00023175"/>
    </source>
</evidence>
<evidence type="ECO:0000256" key="12">
    <source>
        <dbReference type="ARBA" id="ARBA00023212"/>
    </source>
</evidence>
<comment type="subcellular location">
    <subcellularLocation>
        <location evidence="1">Cytoplasm</location>
        <location evidence="1">Cytoskeleton</location>
        <location evidence="1">Cilium axoneme</location>
    </subcellularLocation>
</comment>
<sequence length="2330" mass="261952">MSTPPADPPKKQQVKSASTSRLPPIEGANTKKKKVSFGLPEGLLSKGISPSLGSPLVSSSSFRHLGTGSLWKVPAPRSKVFDASRRSRSLSVSRSASTSQLGKASQKSHPLLKRRSSSSILELDSARAQRQLVPKHMRYIKRLYLEPLYSKTGGGNKRKSVDIDALTLPLSSVERGRDDDLDEDEKAYREAEVLKTGDDAIAFFAKHGDNAPIKFIYCARVASEGAFEPYAIECLPKQFSREEGAGDALDVLLSKLPEYFVVTPPGVLRVIKGSEDPTEFTTNSQWMHESRTFSIVSKLRFFRHYSENRSLRTWRQNANAERYAALRAKLSKKLVLLRPLLAPSLAKVNAVCKGDIQQRTRLLHGPPQQSSQTYTVKDFLKLQESYRYKESDADVKVLEAKRDDIADGVEALVDKARAKDRITPETCAQVIALQQDAEAGIIDAALLGESWNERSAKSLVQQKKLKEVLAKRKKLAAQEAKLLWFAIRLVEQQLRSAHIGVAIASVREFCSLLALGAELPLPGFTCSLACLHDGVRKLLPPEEETQARPLFSLTVGFNPSNEAREADQDSLTFYPTRSEFEGTAEKFWEGISEGLSRVPSILYTRHYDTLPRPEGRPELSRMEGRPVSRMITGMPEFVIFADYVSRKLLGDVDAAIEYSMVHYAPARVVFDFGLQWDENQYIEEVGKDCDRISEDMDLMKEFKEAVIPNVKLHHTVGAVLVDGQPMRSSLEPVPVRALEVMKRVLNDIAREKSKEIVGKLEQIHRTLDNKPASGEHDGDGPPASLPVYTGYISAVRQIQDELQGLEEGNEMATRLYATLRKFGATISLDEQMQLDVMQSKMEELTDKKLLEAGVCIENIRMDMTRDCLEKCASLDDELAHLERSLGGGVFLSADPVVNGTHEDVIEELDRMQDKIAKDEERVNTLLQSLQLMRANPYDFSQLQKLKCRYEQRRGIWDTVATWRSLTTNWLNAPLREVDVEEMNRTVNTMFKEAFKLSKQLDGDQVVDQTKSLIEHWKGNLTVILELGNPVMQRRHWERVCQAIGLPLTGTAAMRVTLSTLEKQNIYTHREVVGEVSAAASGEHALEKTMEKIAGAWDGLQLPVMNHRNSKHLWILGDVSELITLLEDHAVTVQTVQGSRFVAGVKATVEEWSKKISLASDVLDEWLQVQRSWMYLENIFSAEDIQRQLPNEAAKFKSVDKFWNELFKKIRRSSPGAMDAFHIPNLLTQLQDANETLDQVQKSLEDYLETKRALFPRFYFLSNDELLSILSQTRNPHAVQEHLSKCFDAMNRVVFDPEKNSPPEITHFSDIAGEKVPNSTPVRAEGAVEIWLNHILDQMVQSLYDLTKRSLVEYPEDGRYRRDWLFADYPAQSVLLVDMISWTSICERALGQDARDGKGGENPLAGCVKYHQEQLQESVAYVRQDLSKLQRILMGALIVLDVHNITVIEQLLAADCRSVNDFDWSKQLRYYWDANVDDCMCRQTISSFKWVRGTAAAAGLWPVHRSGKLLGCSSYTETDVLHDSVARRAPHRTPLFNAFQRIICPRFFSGLAQAGAWACFDEFNRIQVEVLSVIAQQMLTITQAIRSKVSVFEFSGREIPLNPRFGVQLYRLASEQLSKQDHYDFGMRAVKSVLVMAGQLKRKYPELNEDVTLIRAMRDSNVPKFVSADLPLFMGIISDLFPGIEVPYVDYGALQKEIEAQLRKEHLQVVEGYVGKIIQLLETQLVRHGVMVVGVTATGKSTCSTVLSRALSQLHSDGSTDPAHQLTKVMALNPKSISMEELYGSFNENTGEWSDGLVAILVREALSDTSENKKWVQFDGPVDAIWIENMNTVLDDNKMLCLNNGERIKLAPTMTMMFEVNDLSVASPATVSRCGMVFIEPVHLGWGAPIDTWKEIRSQSYPKYAADLHRHVVGLCDVALPFIRSQLKEAPGIPSVDANLCKSFMDFCDAFVNDSNGFERVMPVEPGQEEATVKPATRSDAANDKLLRMYVIVAAVRSLGGNLHEASRGEFLEFARPHFEAICPDVVNFDDLYSMAVDADKGCFEHIEQRVQSFTYTPGMPFFSILVPTTESTSQFITLDALTRNGTNVLFSGETGVGKFTVATANFSAQTSSGNVVDIFETRLDRKRKNLLGPPAGSKMVVFVDDINMPLVEVYGAQPPIELLRQVVDYKGFYDRRKLFWKNVADTQIIAACGPPGGGRNAVTPRLLRHFCMQWIPDISKDAMILIFDSILNGWLLAQAPHLAEMSNSIVRATVDAFFDISRDLLPTPLKSHYTFNLRDPAKMLQGMLMVDGEKVLTGKDELLELWLHEATRQFRDRLIDDVDREWFDEL</sequence>
<evidence type="ECO:0000256" key="8">
    <source>
        <dbReference type="ARBA" id="ARBA00023017"/>
    </source>
</evidence>
<feature type="region of interest" description="Disordered" evidence="15">
    <location>
        <begin position="1"/>
        <end position="36"/>
    </location>
</feature>
<dbReference type="GO" id="GO:0045505">
    <property type="term" value="F:dynein intermediate chain binding"/>
    <property type="evidence" value="ECO:0007669"/>
    <property type="project" value="InterPro"/>
</dbReference>
<dbReference type="InterPro" id="IPR042222">
    <property type="entry name" value="Dynein_2_N"/>
</dbReference>
<dbReference type="InterPro" id="IPR025662">
    <property type="entry name" value="Sigma_54_int_dom_ATP-bd_1"/>
</dbReference>
<keyword evidence="7" id="KW-0067">ATP-binding</keyword>
<dbReference type="Proteomes" id="UP000574390">
    <property type="component" value="Unassembled WGS sequence"/>
</dbReference>
<dbReference type="Pfam" id="PF08393">
    <property type="entry name" value="DHC_N2"/>
    <property type="match status" value="1"/>
</dbReference>
<evidence type="ECO:0000259" key="19">
    <source>
        <dbReference type="Pfam" id="PF17857"/>
    </source>
</evidence>
<feature type="region of interest" description="Disordered" evidence="15">
    <location>
        <begin position="82"/>
        <end position="115"/>
    </location>
</feature>
<comment type="similarity">
    <text evidence="2">Belongs to the dynein heavy chain family.</text>
</comment>
<evidence type="ECO:0000259" key="18">
    <source>
        <dbReference type="Pfam" id="PF17852"/>
    </source>
</evidence>
<dbReference type="InterPro" id="IPR013602">
    <property type="entry name" value="Dynein_heavy_linker"/>
</dbReference>
<evidence type="ECO:0000256" key="14">
    <source>
        <dbReference type="SAM" id="Coils"/>
    </source>
</evidence>
<gene>
    <name evidence="20" type="ORF">FOZ62_023555</name>
</gene>
<dbReference type="PROSITE" id="PS00675">
    <property type="entry name" value="SIGMA54_INTERACT_1"/>
    <property type="match status" value="1"/>
</dbReference>
<dbReference type="Pfam" id="PF17852">
    <property type="entry name" value="Dynein_AAA_lid"/>
    <property type="match status" value="1"/>
</dbReference>
<keyword evidence="11" id="KW-0505">Motor protein</keyword>
<keyword evidence="12" id="KW-0206">Cytoskeleton</keyword>
<dbReference type="GO" id="GO:0007018">
    <property type="term" value="P:microtubule-based movement"/>
    <property type="evidence" value="ECO:0007669"/>
    <property type="project" value="InterPro"/>
</dbReference>
<feature type="compositionally biased region" description="Low complexity" evidence="15">
    <location>
        <begin position="89"/>
        <end position="99"/>
    </location>
</feature>
<evidence type="ECO:0000259" key="16">
    <source>
        <dbReference type="Pfam" id="PF08393"/>
    </source>
</evidence>
<evidence type="ECO:0000259" key="17">
    <source>
        <dbReference type="Pfam" id="PF12774"/>
    </source>
</evidence>
<dbReference type="InterPro" id="IPR043157">
    <property type="entry name" value="Dynein_AAA1S"/>
</dbReference>
<feature type="coiled-coil region" evidence="14">
    <location>
        <begin position="901"/>
        <end position="928"/>
    </location>
</feature>
<protein>
    <recommendedName>
        <fullName evidence="22">Dynein heavy chain 1, axonemal</fullName>
    </recommendedName>
</protein>
<dbReference type="InterPro" id="IPR041589">
    <property type="entry name" value="DNAH3_AAA_lid_1"/>
</dbReference>
<accession>A0A7J6Q385</accession>
<dbReference type="InterPro" id="IPR027417">
    <property type="entry name" value="P-loop_NTPase"/>
</dbReference>
<feature type="domain" description="Dynein heavy chain linker" evidence="16">
    <location>
        <begin position="942"/>
        <end position="1348"/>
    </location>
</feature>
<comment type="caution">
    <text evidence="20">The sequence shown here is derived from an EMBL/GenBank/DDBJ whole genome shotgun (WGS) entry which is preliminary data.</text>
</comment>
<dbReference type="EMBL" id="JABANM010032610">
    <property type="protein sequence ID" value="KAF4702642.1"/>
    <property type="molecule type" value="Genomic_DNA"/>
</dbReference>
<dbReference type="Gene3D" id="1.20.140.100">
    <property type="entry name" value="Dynein heavy chain, N-terminal domain 2"/>
    <property type="match status" value="1"/>
</dbReference>
<evidence type="ECO:0008006" key="22">
    <source>
        <dbReference type="Google" id="ProtNLM"/>
    </source>
</evidence>
<feature type="non-terminal residue" evidence="20">
    <location>
        <position position="1"/>
    </location>
</feature>
<keyword evidence="9 14" id="KW-0175">Coiled coil</keyword>
<dbReference type="InterPro" id="IPR035699">
    <property type="entry name" value="AAA_6"/>
</dbReference>
<dbReference type="Pfam" id="PF17857">
    <property type="entry name" value="AAA_lid_1"/>
    <property type="match status" value="1"/>
</dbReference>
<name>A0A7J6Q385_PEROL</name>
<dbReference type="Pfam" id="PF12775">
    <property type="entry name" value="AAA_7"/>
    <property type="match status" value="1"/>
</dbReference>
<dbReference type="GO" id="GO:0005930">
    <property type="term" value="C:axoneme"/>
    <property type="evidence" value="ECO:0007669"/>
    <property type="project" value="UniProtKB-SubCell"/>
</dbReference>
<dbReference type="InterPro" id="IPR042228">
    <property type="entry name" value="Dynein_linker_3"/>
</dbReference>